<reference evidence="2" key="1">
    <citation type="journal article" date="2023" name="Insect Mol. Biol.">
        <title>Genome sequencing provides insights into the evolution of gene families encoding plant cell wall-degrading enzymes in longhorned beetles.</title>
        <authorList>
            <person name="Shin N.R."/>
            <person name="Okamura Y."/>
            <person name="Kirsch R."/>
            <person name="Pauchet Y."/>
        </authorList>
    </citation>
    <scope>NUCLEOTIDE SEQUENCE</scope>
    <source>
        <strain evidence="2">AMC_N1</strain>
    </source>
</reference>
<organism evidence="2 3">
    <name type="scientific">Aromia moschata</name>
    <dbReference type="NCBI Taxonomy" id="1265417"/>
    <lineage>
        <taxon>Eukaryota</taxon>
        <taxon>Metazoa</taxon>
        <taxon>Ecdysozoa</taxon>
        <taxon>Arthropoda</taxon>
        <taxon>Hexapoda</taxon>
        <taxon>Insecta</taxon>
        <taxon>Pterygota</taxon>
        <taxon>Neoptera</taxon>
        <taxon>Endopterygota</taxon>
        <taxon>Coleoptera</taxon>
        <taxon>Polyphaga</taxon>
        <taxon>Cucujiformia</taxon>
        <taxon>Chrysomeloidea</taxon>
        <taxon>Cerambycidae</taxon>
        <taxon>Cerambycinae</taxon>
        <taxon>Callichromatini</taxon>
        <taxon>Aromia</taxon>
    </lineage>
</organism>
<dbReference type="EMBL" id="JAPWTK010000019">
    <property type="protein sequence ID" value="KAJ8958156.1"/>
    <property type="molecule type" value="Genomic_DNA"/>
</dbReference>
<evidence type="ECO:0000256" key="1">
    <source>
        <dbReference type="SAM" id="SignalP"/>
    </source>
</evidence>
<dbReference type="Pfam" id="PF04527">
    <property type="entry name" value="Retinin_C"/>
    <property type="match status" value="1"/>
</dbReference>
<keyword evidence="3" id="KW-1185">Reference proteome</keyword>
<comment type="caution">
    <text evidence="2">The sequence shown here is derived from an EMBL/GenBank/DDBJ whole genome shotgun (WGS) entry which is preliminary data.</text>
</comment>
<accession>A0AAV8Z2Q2</accession>
<keyword evidence="1" id="KW-0732">Signal</keyword>
<proteinExistence type="predicted"/>
<dbReference type="Proteomes" id="UP001162162">
    <property type="component" value="Unassembled WGS sequence"/>
</dbReference>
<evidence type="ECO:0000313" key="3">
    <source>
        <dbReference type="Proteomes" id="UP001162162"/>
    </source>
</evidence>
<evidence type="ECO:0000313" key="2">
    <source>
        <dbReference type="EMBL" id="KAJ8958156.1"/>
    </source>
</evidence>
<feature type="signal peptide" evidence="1">
    <location>
        <begin position="1"/>
        <end position="16"/>
    </location>
</feature>
<name>A0AAV8Z2Q2_9CUCU</name>
<protein>
    <submittedName>
        <fullName evidence="2">Uncharacterized protein</fullName>
    </submittedName>
</protein>
<dbReference type="InterPro" id="IPR007614">
    <property type="entry name" value="Retinin_C"/>
</dbReference>
<sequence>MFKFVVLFAVVCLGAGAPAPGFLHGGYALPAATSYASRVDVVHSAPILKTVVAAPVVTKTVVAAPAISYAAPIVTGYGLGGHGLEGHGLEGHGYGLGWGLQLGAGPRH</sequence>
<feature type="chain" id="PRO_5043720606" evidence="1">
    <location>
        <begin position="17"/>
        <end position="108"/>
    </location>
</feature>
<gene>
    <name evidence="2" type="ORF">NQ318_006095</name>
</gene>
<dbReference type="AlphaFoldDB" id="A0AAV8Z2Q2"/>